<name>A0ABP1FPH9_9CHLO</name>
<dbReference type="Pfam" id="PF05053">
    <property type="entry name" value="Menin"/>
    <property type="match status" value="1"/>
</dbReference>
<evidence type="ECO:0000256" key="3">
    <source>
        <dbReference type="ARBA" id="ARBA00022491"/>
    </source>
</evidence>
<evidence type="ECO:0000256" key="1">
    <source>
        <dbReference type="ARBA" id="ARBA00004123"/>
    </source>
</evidence>
<keyword evidence="5" id="KW-0156">Chromatin regulator</keyword>
<evidence type="ECO:0000256" key="7">
    <source>
        <dbReference type="ARBA" id="ARBA00023125"/>
    </source>
</evidence>
<accession>A0ABP1FPH9</accession>
<proteinExistence type="predicted"/>
<evidence type="ECO:0000256" key="9">
    <source>
        <dbReference type="ARBA" id="ARBA00023242"/>
    </source>
</evidence>
<evidence type="ECO:0000256" key="2">
    <source>
        <dbReference type="ARBA" id="ARBA00021162"/>
    </source>
</evidence>
<dbReference type="InterPro" id="IPR007747">
    <property type="entry name" value="Menin"/>
</dbReference>
<evidence type="ECO:0000313" key="10">
    <source>
        <dbReference type="EMBL" id="CAL5220033.1"/>
    </source>
</evidence>
<evidence type="ECO:0000256" key="4">
    <source>
        <dbReference type="ARBA" id="ARBA00022553"/>
    </source>
</evidence>
<organism evidence="10 11">
    <name type="scientific">Coccomyxa viridis</name>
    <dbReference type="NCBI Taxonomy" id="1274662"/>
    <lineage>
        <taxon>Eukaryota</taxon>
        <taxon>Viridiplantae</taxon>
        <taxon>Chlorophyta</taxon>
        <taxon>core chlorophytes</taxon>
        <taxon>Trebouxiophyceae</taxon>
        <taxon>Trebouxiophyceae incertae sedis</taxon>
        <taxon>Coccomyxaceae</taxon>
        <taxon>Coccomyxa</taxon>
    </lineage>
</organism>
<dbReference type="PANTHER" id="PTHR12693">
    <property type="entry name" value="MENIN"/>
    <property type="match status" value="1"/>
</dbReference>
<keyword evidence="11" id="KW-1185">Reference proteome</keyword>
<keyword evidence="4" id="KW-0597">Phosphoprotein</keyword>
<evidence type="ECO:0000256" key="8">
    <source>
        <dbReference type="ARBA" id="ARBA00023163"/>
    </source>
</evidence>
<protein>
    <recommendedName>
        <fullName evidence="2">Menin</fullName>
    </recommendedName>
</protein>
<keyword evidence="8" id="KW-0804">Transcription</keyword>
<keyword evidence="3" id="KW-0678">Repressor</keyword>
<comment type="subcellular location">
    <subcellularLocation>
        <location evidence="1">Nucleus</location>
    </subcellularLocation>
</comment>
<comment type="caution">
    <text evidence="10">The sequence shown here is derived from an EMBL/GenBank/DDBJ whole genome shotgun (WGS) entry which is preliminary data.</text>
</comment>
<dbReference type="Proteomes" id="UP001497392">
    <property type="component" value="Unassembled WGS sequence"/>
</dbReference>
<keyword evidence="9" id="KW-0539">Nucleus</keyword>
<evidence type="ECO:0000313" key="11">
    <source>
        <dbReference type="Proteomes" id="UP001497392"/>
    </source>
</evidence>
<evidence type="ECO:0000256" key="5">
    <source>
        <dbReference type="ARBA" id="ARBA00022853"/>
    </source>
</evidence>
<sequence length="480" mass="52419">MLGLYEVAHTAKQPLEPSGSLQGDQQACQDTFDTFVDQLRQDLHSKGRSDTRAKVKLVADAIWAKLSGVFSKEVLHAQHVSVFCHILQGKYGKGKRQLDCAGVVTTTLAAVQRLATHEEHADLCRCRLQVSEDHCWISTGPAREDAIEVTTDTAAKRGLAPSAEAWAGWLYNGGHAIMCSPQMAVTALVASLNPAIVARQNTGTDSAEVQELQKQLLEMIHRDFPQAMYPAAICALADLKEIDEQDALNRLIERDTEEAATTLSQDNGLSSAKSLFTEAIERASAGEEGACGYQWYVYSYQAGYLLRRAAFMLEKLGTQPGASEQAMHLIREAAALLGSRGSAVLQKYRYCSADGELYKDVEGVLEGLCNAISLLHGHLDQLLQDTALAQGLLQFWDGICCLLSAQAKPNHWLQQQLKALKLFEPEARSAAAGHVLETSSSIAMRKTAGMWGALKPAPLRMIFGMGDVEDLGRQVKRPKR</sequence>
<evidence type="ECO:0000256" key="6">
    <source>
        <dbReference type="ARBA" id="ARBA00023015"/>
    </source>
</evidence>
<gene>
    <name evidence="10" type="primary">g1979</name>
    <name evidence="10" type="ORF">VP750_LOCUS1692</name>
</gene>
<dbReference type="PANTHER" id="PTHR12693:SF3">
    <property type="entry name" value="MENIN"/>
    <property type="match status" value="1"/>
</dbReference>
<reference evidence="10 11" key="1">
    <citation type="submission" date="2024-06" db="EMBL/GenBank/DDBJ databases">
        <authorList>
            <person name="Kraege A."/>
            <person name="Thomma B."/>
        </authorList>
    </citation>
    <scope>NUCLEOTIDE SEQUENCE [LARGE SCALE GENOMIC DNA]</scope>
</reference>
<keyword evidence="7" id="KW-0238">DNA-binding</keyword>
<keyword evidence="6" id="KW-0805">Transcription regulation</keyword>
<dbReference type="EMBL" id="CAXHTA020000002">
    <property type="protein sequence ID" value="CAL5220033.1"/>
    <property type="molecule type" value="Genomic_DNA"/>
</dbReference>